<reference evidence="2" key="1">
    <citation type="submission" date="2022-12" db="EMBL/GenBank/DDBJ databases">
        <title>Draft genome assemblies for two species of Escallonia (Escalloniales).</title>
        <authorList>
            <person name="Chanderbali A."/>
            <person name="Dervinis C."/>
            <person name="Anghel I."/>
            <person name="Soltis D."/>
            <person name="Soltis P."/>
            <person name="Zapata F."/>
        </authorList>
    </citation>
    <scope>NUCLEOTIDE SEQUENCE</scope>
    <source>
        <strain evidence="2">UCBG92.1500</strain>
        <tissue evidence="2">Leaf</tissue>
    </source>
</reference>
<comment type="caution">
    <text evidence="2">The sequence shown here is derived from an EMBL/GenBank/DDBJ whole genome shotgun (WGS) entry which is preliminary data.</text>
</comment>
<gene>
    <name evidence="2" type="ORF">RJ640_006786</name>
</gene>
<evidence type="ECO:0000313" key="2">
    <source>
        <dbReference type="EMBL" id="KAK2979978.1"/>
    </source>
</evidence>
<sequence>MEQGTNSTAQPKRVTIRIKRRGLTVSKEGKGDEVYQGEDVNLISHAAVVIGLGTNGEGIDYWLCRNSYGPTRIWESY</sequence>
<feature type="domain" description="Peptidase C1A papain C-terminal" evidence="1">
    <location>
        <begin position="9"/>
        <end position="70"/>
    </location>
</feature>
<evidence type="ECO:0000313" key="3">
    <source>
        <dbReference type="Proteomes" id="UP001187471"/>
    </source>
</evidence>
<dbReference type="GO" id="GO:0008234">
    <property type="term" value="F:cysteine-type peptidase activity"/>
    <property type="evidence" value="ECO:0007669"/>
    <property type="project" value="InterPro"/>
</dbReference>
<evidence type="ECO:0000259" key="1">
    <source>
        <dbReference type="Pfam" id="PF00112"/>
    </source>
</evidence>
<dbReference type="SUPFAM" id="SSF54001">
    <property type="entry name" value="Cysteine proteinases"/>
    <property type="match status" value="1"/>
</dbReference>
<dbReference type="GO" id="GO:0006508">
    <property type="term" value="P:proteolysis"/>
    <property type="evidence" value="ECO:0007669"/>
    <property type="project" value="InterPro"/>
</dbReference>
<dbReference type="EMBL" id="JAVXUO010001691">
    <property type="protein sequence ID" value="KAK2979978.1"/>
    <property type="molecule type" value="Genomic_DNA"/>
</dbReference>
<keyword evidence="3" id="KW-1185">Reference proteome</keyword>
<accession>A0AA88UEN7</accession>
<proteinExistence type="predicted"/>
<dbReference type="AlphaFoldDB" id="A0AA88UEN7"/>
<dbReference type="InterPro" id="IPR000668">
    <property type="entry name" value="Peptidase_C1A_C"/>
</dbReference>
<dbReference type="Proteomes" id="UP001187471">
    <property type="component" value="Unassembled WGS sequence"/>
</dbReference>
<dbReference type="Gene3D" id="3.90.70.10">
    <property type="entry name" value="Cysteine proteinases"/>
    <property type="match status" value="1"/>
</dbReference>
<organism evidence="2 3">
    <name type="scientific">Escallonia rubra</name>
    <dbReference type="NCBI Taxonomy" id="112253"/>
    <lineage>
        <taxon>Eukaryota</taxon>
        <taxon>Viridiplantae</taxon>
        <taxon>Streptophyta</taxon>
        <taxon>Embryophyta</taxon>
        <taxon>Tracheophyta</taxon>
        <taxon>Spermatophyta</taxon>
        <taxon>Magnoliopsida</taxon>
        <taxon>eudicotyledons</taxon>
        <taxon>Gunneridae</taxon>
        <taxon>Pentapetalae</taxon>
        <taxon>asterids</taxon>
        <taxon>campanulids</taxon>
        <taxon>Escalloniales</taxon>
        <taxon>Escalloniaceae</taxon>
        <taxon>Escallonia</taxon>
    </lineage>
</organism>
<protein>
    <recommendedName>
        <fullName evidence="1">Peptidase C1A papain C-terminal domain-containing protein</fullName>
    </recommendedName>
</protein>
<dbReference type="Pfam" id="PF00112">
    <property type="entry name" value="Peptidase_C1"/>
    <property type="match status" value="1"/>
</dbReference>
<dbReference type="InterPro" id="IPR038765">
    <property type="entry name" value="Papain-like_cys_pep_sf"/>
</dbReference>
<name>A0AA88UEN7_9ASTE</name>